<dbReference type="SUPFAM" id="SSF51261">
    <property type="entry name" value="Duplicated hybrid motif"/>
    <property type="match status" value="1"/>
</dbReference>
<dbReference type="RefSeq" id="WP_346074681.1">
    <property type="nucleotide sequence ID" value="NZ_BAAARB010000001.1"/>
</dbReference>
<feature type="region of interest" description="Disordered" evidence="1">
    <location>
        <begin position="120"/>
        <end position="139"/>
    </location>
</feature>
<dbReference type="Pfam" id="PF01551">
    <property type="entry name" value="Peptidase_M23"/>
    <property type="match status" value="1"/>
</dbReference>
<reference evidence="3 4" key="1">
    <citation type="journal article" date="2019" name="Int. J. Syst. Evol. Microbiol.">
        <title>The Global Catalogue of Microorganisms (GCM) 10K type strain sequencing project: providing services to taxonomists for standard genome sequencing and annotation.</title>
        <authorList>
            <consortium name="The Broad Institute Genomics Platform"/>
            <consortium name="The Broad Institute Genome Sequencing Center for Infectious Disease"/>
            <person name="Wu L."/>
            <person name="Ma J."/>
        </authorList>
    </citation>
    <scope>NUCLEOTIDE SEQUENCE [LARGE SCALE GENOMIC DNA]</scope>
    <source>
        <strain evidence="3 4">JCM 16227</strain>
    </source>
</reference>
<feature type="region of interest" description="Disordered" evidence="1">
    <location>
        <begin position="1"/>
        <end position="35"/>
    </location>
</feature>
<organism evidence="3 4">
    <name type="scientific">Gordonia cholesterolivorans</name>
    <dbReference type="NCBI Taxonomy" id="559625"/>
    <lineage>
        <taxon>Bacteria</taxon>
        <taxon>Bacillati</taxon>
        <taxon>Actinomycetota</taxon>
        <taxon>Actinomycetes</taxon>
        <taxon>Mycobacteriales</taxon>
        <taxon>Gordoniaceae</taxon>
        <taxon>Gordonia</taxon>
    </lineage>
</organism>
<comment type="caution">
    <text evidence="3">The sequence shown here is derived from an EMBL/GenBank/DDBJ whole genome shotgun (WGS) entry which is preliminary data.</text>
</comment>
<feature type="domain" description="M23ase beta-sheet core" evidence="2">
    <location>
        <begin position="219"/>
        <end position="310"/>
    </location>
</feature>
<proteinExistence type="predicted"/>
<evidence type="ECO:0000313" key="3">
    <source>
        <dbReference type="EMBL" id="GAA2365888.1"/>
    </source>
</evidence>
<dbReference type="EMBL" id="BAAARB010000001">
    <property type="protein sequence ID" value="GAA2365888.1"/>
    <property type="molecule type" value="Genomic_DNA"/>
</dbReference>
<name>A0ABN3H0A8_9ACTN</name>
<dbReference type="PANTHER" id="PTHR21666">
    <property type="entry name" value="PEPTIDASE-RELATED"/>
    <property type="match status" value="1"/>
</dbReference>
<dbReference type="InterPro" id="IPR011055">
    <property type="entry name" value="Dup_hybrid_motif"/>
</dbReference>
<dbReference type="Gene3D" id="2.70.70.10">
    <property type="entry name" value="Glucose Permease (Domain IIA)"/>
    <property type="match status" value="1"/>
</dbReference>
<accession>A0ABN3H0A8</accession>
<evidence type="ECO:0000313" key="4">
    <source>
        <dbReference type="Proteomes" id="UP001501170"/>
    </source>
</evidence>
<sequence length="336" mass="33805">MNDLAARSLLDRDGATAGQADPTPLDTPSTHDFPLPSRSLRIGLGGSALNQDTVSTTEILLTDDAAVDDTAADTTATAVAAQPETGKPKHRLRAPSSALRARTALFAIAAGATAIAVTGSGSDGQASPLAQAPADPAPVDGSNVVPVANTSASDTGPGAVPAASQADMSDFGDQLSQGVKIAKEQAAAIAAKQKPLVVSPIPMGVYNLTSAFAPRWGTFHGGIDMAAPLGTPIHAATDGVVIDAGPASGFGNWVRLKAPDGTITVYGHMASSGVLVHKGQQVTAGDTIALVGSEGFSTGPHCHFEVWIKGPSGAYVKIDPAIWLAKKGVRLSALTG</sequence>
<dbReference type="InterPro" id="IPR050570">
    <property type="entry name" value="Cell_wall_metabolism_enzyme"/>
</dbReference>
<dbReference type="InterPro" id="IPR016047">
    <property type="entry name" value="M23ase_b-sheet_dom"/>
</dbReference>
<evidence type="ECO:0000256" key="1">
    <source>
        <dbReference type="SAM" id="MobiDB-lite"/>
    </source>
</evidence>
<protein>
    <recommendedName>
        <fullName evidence="2">M23ase beta-sheet core domain-containing protein</fullName>
    </recommendedName>
</protein>
<dbReference type="CDD" id="cd12797">
    <property type="entry name" value="M23_peptidase"/>
    <property type="match status" value="1"/>
</dbReference>
<dbReference type="PANTHER" id="PTHR21666:SF270">
    <property type="entry name" value="MUREIN HYDROLASE ACTIVATOR ENVC"/>
    <property type="match status" value="1"/>
</dbReference>
<gene>
    <name evidence="3" type="ORF">GCM10009855_01410</name>
</gene>
<keyword evidence="4" id="KW-1185">Reference proteome</keyword>
<evidence type="ECO:0000259" key="2">
    <source>
        <dbReference type="Pfam" id="PF01551"/>
    </source>
</evidence>
<dbReference type="Proteomes" id="UP001501170">
    <property type="component" value="Unassembled WGS sequence"/>
</dbReference>